<keyword evidence="1" id="KW-0819">tRNA processing</keyword>
<evidence type="ECO:0000259" key="2">
    <source>
        <dbReference type="Pfam" id="PF05206"/>
    </source>
</evidence>
<dbReference type="Gramene" id="AUR62029044-RA">
    <property type="protein sequence ID" value="AUR62029044-RA:cds"/>
    <property type="gene ID" value="AUR62029044"/>
</dbReference>
<reference evidence="3" key="1">
    <citation type="journal article" date="2017" name="Nature">
        <title>The genome of Chenopodium quinoa.</title>
        <authorList>
            <person name="Jarvis D.E."/>
            <person name="Ho Y.S."/>
            <person name="Lightfoot D.J."/>
            <person name="Schmoeckel S.M."/>
            <person name="Li B."/>
            <person name="Borm T.J.A."/>
            <person name="Ohyanagi H."/>
            <person name="Mineta K."/>
            <person name="Michell C.T."/>
            <person name="Saber N."/>
            <person name="Kharbatia N.M."/>
            <person name="Rupper R.R."/>
            <person name="Sharp A.R."/>
            <person name="Dally N."/>
            <person name="Boughton B.A."/>
            <person name="Woo Y.H."/>
            <person name="Gao G."/>
            <person name="Schijlen E.G.W.M."/>
            <person name="Guo X."/>
            <person name="Momin A.A."/>
            <person name="Negrao S."/>
            <person name="Al-Babili S."/>
            <person name="Gehring C."/>
            <person name="Roessner U."/>
            <person name="Jung C."/>
            <person name="Murphy K."/>
            <person name="Arold S.T."/>
            <person name="Gojobori T."/>
            <person name="van der Linden C.G."/>
            <person name="van Loo E.N."/>
            <person name="Jellen E.N."/>
            <person name="Maughan P.J."/>
            <person name="Tester M."/>
        </authorList>
    </citation>
    <scope>NUCLEOTIDE SEQUENCE [LARGE SCALE GENOMIC DNA]</scope>
    <source>
        <strain evidence="3">cv. PI 614886</strain>
    </source>
</reference>
<proteinExistence type="inferred from homology"/>
<protein>
    <recommendedName>
        <fullName evidence="1">tRNA:m(4)X modification enzyme TRM13</fullName>
        <ecNumber evidence="1">2.1.1.225</ecNumber>
    </recommendedName>
</protein>
<dbReference type="OMA" id="RIPNACD"/>
<keyword evidence="1" id="KW-0862">Zinc</keyword>
<keyword evidence="1" id="KW-0808">Transferase</keyword>
<dbReference type="EnsemblPlants" id="AUR62029044-RA">
    <property type="protein sequence ID" value="AUR62029044-RA:cds"/>
    <property type="gene ID" value="AUR62029044"/>
</dbReference>
<dbReference type="GO" id="GO:0008270">
    <property type="term" value="F:zinc ion binding"/>
    <property type="evidence" value="ECO:0007669"/>
    <property type="project" value="UniProtKB-KW"/>
</dbReference>
<name>A0A803MGE2_CHEQI</name>
<comment type="catalytic activity">
    <reaction evidence="1">
        <text>cytidine(4) in tRNA(Gly)(GCC) + S-adenosyl-L-methionine = 2'-O-methylcytidine(4) in tRNA(Gly)(GCC) + S-adenosyl-L-homocysteine + H(+)</text>
        <dbReference type="Rhea" id="RHEA:43192"/>
        <dbReference type="Rhea" id="RHEA-COMP:10399"/>
        <dbReference type="Rhea" id="RHEA-COMP:10400"/>
        <dbReference type="ChEBI" id="CHEBI:15378"/>
        <dbReference type="ChEBI" id="CHEBI:57856"/>
        <dbReference type="ChEBI" id="CHEBI:59789"/>
        <dbReference type="ChEBI" id="CHEBI:74495"/>
        <dbReference type="ChEBI" id="CHEBI:82748"/>
        <dbReference type="EC" id="2.1.1.225"/>
    </reaction>
</comment>
<evidence type="ECO:0000313" key="4">
    <source>
        <dbReference type="Proteomes" id="UP000596660"/>
    </source>
</evidence>
<dbReference type="InterPro" id="IPR029063">
    <property type="entry name" value="SAM-dependent_MTases_sf"/>
</dbReference>
<feature type="domain" description="Methyltransferase TRM13" evidence="2">
    <location>
        <begin position="63"/>
        <end position="143"/>
    </location>
</feature>
<reference evidence="3" key="2">
    <citation type="submission" date="2021-03" db="UniProtKB">
        <authorList>
            <consortium name="EnsemblPlants"/>
        </authorList>
    </citation>
    <scope>IDENTIFICATION</scope>
</reference>
<comment type="catalytic activity">
    <reaction evidence="1">
        <text>adenosine(4) in tRNA(His) + S-adenosyl-L-methionine = 2'-O-methyladenosine(4) in tRNA(His) + S-adenosyl-L-homocysteine + H(+)</text>
        <dbReference type="Rhea" id="RHEA:43196"/>
        <dbReference type="Rhea" id="RHEA-COMP:10401"/>
        <dbReference type="Rhea" id="RHEA-COMP:10402"/>
        <dbReference type="ChEBI" id="CHEBI:15378"/>
        <dbReference type="ChEBI" id="CHEBI:57856"/>
        <dbReference type="ChEBI" id="CHEBI:59789"/>
        <dbReference type="ChEBI" id="CHEBI:74411"/>
        <dbReference type="ChEBI" id="CHEBI:74477"/>
        <dbReference type="EC" id="2.1.1.225"/>
    </reaction>
</comment>
<sequence length="160" mass="18849">MKRNWVYNLSIPQFPYLLSKIRSLHTLICKDIELSYRIPNACDDWIKRQNDRKLPYQEKHVRQHASILGNLEDFGVLSEKYCQSDLSAVVEFGAGGGYLTQILADFYGINKVFLVERKAYKLKADRSLPQIDNLTLERLRIDRKVFLKPYVWFFEAFILV</sequence>
<dbReference type="AlphaFoldDB" id="A0A803MGE2"/>
<dbReference type="GO" id="GO:0030488">
    <property type="term" value="P:tRNA methylation"/>
    <property type="evidence" value="ECO:0007669"/>
    <property type="project" value="InterPro"/>
</dbReference>
<keyword evidence="1" id="KW-0949">S-adenosyl-L-methionine</keyword>
<comment type="similarity">
    <text evidence="1">Belongs to the methyltransferase TRM13 family.</text>
</comment>
<evidence type="ECO:0000256" key="1">
    <source>
        <dbReference type="RuleBase" id="RU367103"/>
    </source>
</evidence>
<comment type="catalytic activity">
    <reaction evidence="1">
        <text>cytidine(4) in tRNA(Pro) + S-adenosyl-L-methionine = 2'-O-methylcytidine(4) in tRNA(Pro) + S-adenosyl-L-homocysteine + H(+)</text>
        <dbReference type="Rhea" id="RHEA:32767"/>
        <dbReference type="Rhea" id="RHEA-COMP:10397"/>
        <dbReference type="Rhea" id="RHEA-COMP:10398"/>
        <dbReference type="ChEBI" id="CHEBI:15378"/>
        <dbReference type="ChEBI" id="CHEBI:57856"/>
        <dbReference type="ChEBI" id="CHEBI:59789"/>
        <dbReference type="ChEBI" id="CHEBI:74495"/>
        <dbReference type="ChEBI" id="CHEBI:82748"/>
        <dbReference type="EC" id="2.1.1.225"/>
    </reaction>
</comment>
<evidence type="ECO:0000313" key="3">
    <source>
        <dbReference type="EnsemblPlants" id="AUR62029044-RA:cds"/>
    </source>
</evidence>
<dbReference type="Pfam" id="PF05206">
    <property type="entry name" value="TRM13"/>
    <property type="match status" value="1"/>
</dbReference>
<comment type="function">
    <text evidence="1">tRNA methylase which 2'-O-methylates cytidine(4) in tRNA(Pro) and tRNA(Gly)(GCC), and adenosine(4) in tRNA(His).</text>
</comment>
<accession>A0A803MGE2</accession>
<dbReference type="InterPro" id="IPR007871">
    <property type="entry name" value="Methyltransferase_TRM13"/>
</dbReference>
<dbReference type="InterPro" id="IPR039044">
    <property type="entry name" value="Trm13"/>
</dbReference>
<keyword evidence="1" id="KW-0863">Zinc-finger</keyword>
<organism evidence="3 4">
    <name type="scientific">Chenopodium quinoa</name>
    <name type="common">Quinoa</name>
    <dbReference type="NCBI Taxonomy" id="63459"/>
    <lineage>
        <taxon>Eukaryota</taxon>
        <taxon>Viridiplantae</taxon>
        <taxon>Streptophyta</taxon>
        <taxon>Embryophyta</taxon>
        <taxon>Tracheophyta</taxon>
        <taxon>Spermatophyta</taxon>
        <taxon>Magnoliopsida</taxon>
        <taxon>eudicotyledons</taxon>
        <taxon>Gunneridae</taxon>
        <taxon>Pentapetalae</taxon>
        <taxon>Caryophyllales</taxon>
        <taxon>Chenopodiaceae</taxon>
        <taxon>Chenopodioideae</taxon>
        <taxon>Atripliceae</taxon>
        <taxon>Chenopodium</taxon>
    </lineage>
</organism>
<dbReference type="EC" id="2.1.1.225" evidence="1"/>
<keyword evidence="4" id="KW-1185">Reference proteome</keyword>
<keyword evidence="1" id="KW-0489">Methyltransferase</keyword>
<dbReference type="PANTHER" id="PTHR12998:SF0">
    <property type="entry name" value="TRNA:M(4)X MODIFICATION ENZYME TRM13 HOMOLOG"/>
    <property type="match status" value="1"/>
</dbReference>
<keyword evidence="1" id="KW-0479">Metal-binding</keyword>
<dbReference type="PANTHER" id="PTHR12998">
    <property type="entry name" value="TRNA:M(4)X MODIFICATION ENZYME TRM13 HOMOLOG"/>
    <property type="match status" value="1"/>
</dbReference>
<dbReference type="SUPFAM" id="SSF53335">
    <property type="entry name" value="S-adenosyl-L-methionine-dependent methyltransferases"/>
    <property type="match status" value="1"/>
</dbReference>
<dbReference type="Proteomes" id="UP000596660">
    <property type="component" value="Unplaced"/>
</dbReference>
<dbReference type="GO" id="GO:0106050">
    <property type="term" value="F:tRNA 2'-O-methyltransferase activity"/>
    <property type="evidence" value="ECO:0007669"/>
    <property type="project" value="UniProtKB-UniRule"/>
</dbReference>